<evidence type="ECO:0000259" key="4">
    <source>
        <dbReference type="Pfam" id="PF01397"/>
    </source>
</evidence>
<gene>
    <name evidence="6" type="ORF">DCAF_LOCUS23565</name>
</gene>
<evidence type="ECO:0000313" key="6">
    <source>
        <dbReference type="EMBL" id="CAK7350863.1"/>
    </source>
</evidence>
<dbReference type="Gene3D" id="1.50.10.130">
    <property type="entry name" value="Terpene synthase, N-terminal domain"/>
    <property type="match status" value="1"/>
</dbReference>
<dbReference type="GO" id="GO:0010333">
    <property type="term" value="F:terpene synthase activity"/>
    <property type="evidence" value="ECO:0007669"/>
    <property type="project" value="InterPro"/>
</dbReference>
<keyword evidence="3" id="KW-0460">Magnesium</keyword>
<dbReference type="PANTHER" id="PTHR31225">
    <property type="entry name" value="OS04G0344100 PROTEIN-RELATED"/>
    <property type="match status" value="1"/>
</dbReference>
<dbReference type="Gene3D" id="1.10.600.10">
    <property type="entry name" value="Farnesyl Diphosphate Synthase"/>
    <property type="match status" value="2"/>
</dbReference>
<dbReference type="InterPro" id="IPR036965">
    <property type="entry name" value="Terpene_synth_N_sf"/>
</dbReference>
<dbReference type="InterPro" id="IPR001906">
    <property type="entry name" value="Terpene_synth_N"/>
</dbReference>
<dbReference type="AlphaFoldDB" id="A0AAV1SKA9"/>
<dbReference type="Pfam" id="PF01397">
    <property type="entry name" value="Terpene_synth"/>
    <property type="match status" value="1"/>
</dbReference>
<evidence type="ECO:0008006" key="8">
    <source>
        <dbReference type="Google" id="ProtNLM"/>
    </source>
</evidence>
<feature type="domain" description="Terpene synthase metal-binding" evidence="5">
    <location>
        <begin position="223"/>
        <end position="397"/>
    </location>
</feature>
<keyword evidence="2" id="KW-0479">Metal-binding</keyword>
<name>A0AAV1SKA9_9ROSI</name>
<keyword evidence="7" id="KW-1185">Reference proteome</keyword>
<evidence type="ECO:0000256" key="3">
    <source>
        <dbReference type="ARBA" id="ARBA00022842"/>
    </source>
</evidence>
<evidence type="ECO:0000256" key="1">
    <source>
        <dbReference type="ARBA" id="ARBA00001946"/>
    </source>
</evidence>
<evidence type="ECO:0000313" key="7">
    <source>
        <dbReference type="Proteomes" id="UP001314170"/>
    </source>
</evidence>
<evidence type="ECO:0000256" key="2">
    <source>
        <dbReference type="ARBA" id="ARBA00022723"/>
    </source>
</evidence>
<dbReference type="InterPro" id="IPR008930">
    <property type="entry name" value="Terpenoid_cyclase/PrenylTrfase"/>
</dbReference>
<dbReference type="Pfam" id="PF03936">
    <property type="entry name" value="Terpene_synth_C"/>
    <property type="match status" value="1"/>
</dbReference>
<protein>
    <recommendedName>
        <fullName evidence="8">Alpha-farnesene synthase</fullName>
    </recommendedName>
</protein>
<dbReference type="InterPro" id="IPR005630">
    <property type="entry name" value="Terpene_synthase_metal-bd"/>
</dbReference>
<dbReference type="SUPFAM" id="SSF48576">
    <property type="entry name" value="Terpenoid synthases"/>
    <property type="match status" value="1"/>
</dbReference>
<dbReference type="EMBL" id="CAWUPB010001184">
    <property type="protein sequence ID" value="CAK7350863.1"/>
    <property type="molecule type" value="Genomic_DNA"/>
</dbReference>
<reference evidence="6 7" key="1">
    <citation type="submission" date="2024-01" db="EMBL/GenBank/DDBJ databases">
        <authorList>
            <person name="Waweru B."/>
        </authorList>
    </citation>
    <scope>NUCLEOTIDE SEQUENCE [LARGE SCALE GENOMIC DNA]</scope>
</reference>
<dbReference type="PANTHER" id="PTHR31225:SF94">
    <property type="entry name" value="ALPHA-FARNESENE SYNTHASE"/>
    <property type="match status" value="1"/>
</dbReference>
<sequence length="457" mass="52701">MVKTKLLNLVFSQEKQYRRVTRTLREEVKNIFVEAVDLLAKLELVDTVRKLGLESYFEEEIKQSLDIIADSVKNSNILNVEENLYVTALCFKLLRLHGYEVSQGVFNGFFDGSFNKSKLTDIKGLLELFEASHLAYEGEAILDEAKAFSSRILKKMNSSTIESDLAKQVMHALELPSHWRVLWFDVKWHINAYEDGQINRHLLTLAKVNFNMVQATLQKDLKEISRWDTREVQELPECMKICFQALHDITNEMALEMQREKGWDQVQPHLKKVWADFCKAMFVEAKWFNKGYTPSMQEYLSNAWVSSSGTVLSVHSFFSIMTGQVTEETSNFLEKSQDLVHNISLIIRLCNDLGTSVAEQERGDAASSVVCYMRVANASEEVARNHLKNIIKKTWKKINGQCFSAKSPMLEFFVNINTNMARVVHYLYQYGDGFGVQDRQENKKQILTLLVEPFKLD</sequence>
<proteinExistence type="predicted"/>
<dbReference type="InterPro" id="IPR008949">
    <property type="entry name" value="Isoprenoid_synthase_dom_sf"/>
</dbReference>
<evidence type="ECO:0000259" key="5">
    <source>
        <dbReference type="Pfam" id="PF03936"/>
    </source>
</evidence>
<feature type="domain" description="Terpene synthase N-terminal" evidence="4">
    <location>
        <begin position="12"/>
        <end position="173"/>
    </location>
</feature>
<dbReference type="GO" id="GO:0000287">
    <property type="term" value="F:magnesium ion binding"/>
    <property type="evidence" value="ECO:0007669"/>
    <property type="project" value="InterPro"/>
</dbReference>
<dbReference type="Proteomes" id="UP001314170">
    <property type="component" value="Unassembled WGS sequence"/>
</dbReference>
<dbReference type="GO" id="GO:0016114">
    <property type="term" value="P:terpenoid biosynthetic process"/>
    <property type="evidence" value="ECO:0007669"/>
    <property type="project" value="InterPro"/>
</dbReference>
<accession>A0AAV1SKA9</accession>
<comment type="cofactor">
    <cofactor evidence="1">
        <name>Mg(2+)</name>
        <dbReference type="ChEBI" id="CHEBI:18420"/>
    </cofactor>
</comment>
<organism evidence="6 7">
    <name type="scientific">Dovyalis caffra</name>
    <dbReference type="NCBI Taxonomy" id="77055"/>
    <lineage>
        <taxon>Eukaryota</taxon>
        <taxon>Viridiplantae</taxon>
        <taxon>Streptophyta</taxon>
        <taxon>Embryophyta</taxon>
        <taxon>Tracheophyta</taxon>
        <taxon>Spermatophyta</taxon>
        <taxon>Magnoliopsida</taxon>
        <taxon>eudicotyledons</taxon>
        <taxon>Gunneridae</taxon>
        <taxon>Pentapetalae</taxon>
        <taxon>rosids</taxon>
        <taxon>fabids</taxon>
        <taxon>Malpighiales</taxon>
        <taxon>Salicaceae</taxon>
        <taxon>Flacourtieae</taxon>
        <taxon>Dovyalis</taxon>
    </lineage>
</organism>
<dbReference type="SUPFAM" id="SSF48239">
    <property type="entry name" value="Terpenoid cyclases/Protein prenyltransferases"/>
    <property type="match status" value="1"/>
</dbReference>
<dbReference type="InterPro" id="IPR050148">
    <property type="entry name" value="Terpene_synthase-like"/>
</dbReference>
<comment type="caution">
    <text evidence="6">The sequence shown here is derived from an EMBL/GenBank/DDBJ whole genome shotgun (WGS) entry which is preliminary data.</text>
</comment>